<evidence type="ECO:0000256" key="1">
    <source>
        <dbReference type="ARBA" id="ARBA00023015"/>
    </source>
</evidence>
<proteinExistence type="predicted"/>
<dbReference type="RefSeq" id="WP_206581436.1">
    <property type="nucleotide sequence ID" value="NZ_JAFJZZ010000001.1"/>
</dbReference>
<keyword evidence="2" id="KW-0238">DNA-binding</keyword>
<sequence>MKKENNITECGRNLEQSIDFEFYKTLFDPVRSEILKFLAVQGKKNITEIAENFSQDRSVISRHLELMNRYGILSKEKQNRSVFYEVNKELIIEKFETTSIELKKFIQE</sequence>
<accession>A0A939IIK4</accession>
<dbReference type="InterPro" id="IPR051081">
    <property type="entry name" value="HTH_MetalResp_TranReg"/>
</dbReference>
<dbReference type="Gene3D" id="1.10.10.10">
    <property type="entry name" value="Winged helix-like DNA-binding domain superfamily/Winged helix DNA-binding domain"/>
    <property type="match status" value="1"/>
</dbReference>
<gene>
    <name evidence="5" type="ORF">JYB65_04675</name>
</gene>
<keyword evidence="1" id="KW-0805">Transcription regulation</keyword>
<dbReference type="InterPro" id="IPR011991">
    <property type="entry name" value="ArsR-like_HTH"/>
</dbReference>
<keyword evidence="3" id="KW-0804">Transcription</keyword>
<evidence type="ECO:0000313" key="6">
    <source>
        <dbReference type="Proteomes" id="UP000664545"/>
    </source>
</evidence>
<dbReference type="PANTHER" id="PTHR33154">
    <property type="entry name" value="TRANSCRIPTIONAL REGULATOR, ARSR FAMILY"/>
    <property type="match status" value="1"/>
</dbReference>
<name>A0A939IIK4_CLOAM</name>
<dbReference type="PROSITE" id="PS50987">
    <property type="entry name" value="HTH_ARSR_2"/>
    <property type="match status" value="1"/>
</dbReference>
<reference evidence="5" key="1">
    <citation type="submission" date="2021-02" db="EMBL/GenBank/DDBJ databases">
        <title>Abyssanaerobacter marinus gen.nov., sp., nov, anaerobic bacterium isolated from the Onnuri vent field of Indian Ocean and suggestion of Mogibacteriaceae fam. nov., and proposal of reclassification of ambiguous this family's genus member.</title>
        <authorList>
            <person name="Kim Y.J."/>
            <person name="Yang J.-A."/>
        </authorList>
    </citation>
    <scope>NUCLEOTIDE SEQUENCE</scope>
    <source>
        <strain evidence="5">DSM 2634</strain>
    </source>
</reference>
<comment type="caution">
    <text evidence="5">The sequence shown here is derived from an EMBL/GenBank/DDBJ whole genome shotgun (WGS) entry which is preliminary data.</text>
</comment>
<evidence type="ECO:0000313" key="5">
    <source>
        <dbReference type="EMBL" id="MBN7772648.1"/>
    </source>
</evidence>
<keyword evidence="6" id="KW-1185">Reference proteome</keyword>
<evidence type="ECO:0000256" key="3">
    <source>
        <dbReference type="ARBA" id="ARBA00023163"/>
    </source>
</evidence>
<dbReference type="InterPro" id="IPR001845">
    <property type="entry name" value="HTH_ArsR_DNA-bd_dom"/>
</dbReference>
<dbReference type="SMART" id="SM00418">
    <property type="entry name" value="HTH_ARSR"/>
    <property type="match status" value="1"/>
</dbReference>
<dbReference type="SUPFAM" id="SSF46785">
    <property type="entry name" value="Winged helix' DNA-binding domain"/>
    <property type="match status" value="1"/>
</dbReference>
<evidence type="ECO:0000259" key="4">
    <source>
        <dbReference type="PROSITE" id="PS50987"/>
    </source>
</evidence>
<dbReference type="Proteomes" id="UP000664545">
    <property type="component" value="Unassembled WGS sequence"/>
</dbReference>
<feature type="domain" description="HTH arsR-type" evidence="4">
    <location>
        <begin position="11"/>
        <end position="106"/>
    </location>
</feature>
<dbReference type="PANTHER" id="PTHR33154:SF33">
    <property type="entry name" value="TRANSCRIPTIONAL REPRESSOR SDPR"/>
    <property type="match status" value="1"/>
</dbReference>
<dbReference type="AlphaFoldDB" id="A0A939IIK4"/>
<dbReference type="EMBL" id="JAFJZZ010000001">
    <property type="protein sequence ID" value="MBN7772648.1"/>
    <property type="molecule type" value="Genomic_DNA"/>
</dbReference>
<dbReference type="Pfam" id="PF01022">
    <property type="entry name" value="HTH_5"/>
    <property type="match status" value="1"/>
</dbReference>
<dbReference type="InterPro" id="IPR036390">
    <property type="entry name" value="WH_DNA-bd_sf"/>
</dbReference>
<protein>
    <submittedName>
        <fullName evidence="5">Winged helix-turn-helix transcriptional regulator</fullName>
    </submittedName>
</protein>
<organism evidence="5 6">
    <name type="scientific">Clostridium aminobutyricum</name>
    <dbReference type="NCBI Taxonomy" id="33953"/>
    <lineage>
        <taxon>Bacteria</taxon>
        <taxon>Bacillati</taxon>
        <taxon>Bacillota</taxon>
        <taxon>Clostridia</taxon>
        <taxon>Eubacteriales</taxon>
        <taxon>Clostridiaceae</taxon>
        <taxon>Clostridium</taxon>
    </lineage>
</organism>
<dbReference type="PRINTS" id="PR00778">
    <property type="entry name" value="HTHARSR"/>
</dbReference>
<evidence type="ECO:0000256" key="2">
    <source>
        <dbReference type="ARBA" id="ARBA00023125"/>
    </source>
</evidence>
<dbReference type="GO" id="GO:0003677">
    <property type="term" value="F:DNA binding"/>
    <property type="evidence" value="ECO:0007669"/>
    <property type="project" value="UniProtKB-KW"/>
</dbReference>
<dbReference type="GO" id="GO:0003700">
    <property type="term" value="F:DNA-binding transcription factor activity"/>
    <property type="evidence" value="ECO:0007669"/>
    <property type="project" value="InterPro"/>
</dbReference>
<dbReference type="CDD" id="cd00090">
    <property type="entry name" value="HTH_ARSR"/>
    <property type="match status" value="1"/>
</dbReference>
<dbReference type="InterPro" id="IPR036388">
    <property type="entry name" value="WH-like_DNA-bd_sf"/>
</dbReference>